<dbReference type="Proteomes" id="UP000814033">
    <property type="component" value="Unassembled WGS sequence"/>
</dbReference>
<organism evidence="1 2">
    <name type="scientific">Auriscalpium vulgare</name>
    <dbReference type="NCBI Taxonomy" id="40419"/>
    <lineage>
        <taxon>Eukaryota</taxon>
        <taxon>Fungi</taxon>
        <taxon>Dikarya</taxon>
        <taxon>Basidiomycota</taxon>
        <taxon>Agaricomycotina</taxon>
        <taxon>Agaricomycetes</taxon>
        <taxon>Russulales</taxon>
        <taxon>Auriscalpiaceae</taxon>
        <taxon>Auriscalpium</taxon>
    </lineage>
</organism>
<proteinExistence type="predicted"/>
<sequence length="161" mass="17437">MDQVESSEEEPVVRWQVIPHEHVPPTRHPRRAARYLASSRNPNTAPYIKLAQLTTAHKSALLTPPCPRIPSIHLPRPPAPHPGPFLSRAARNAPTGGVVSVHRASLVRTQSSKVVLRSSMLLLRRQESSLGDPSRRTRGASRAVSDNGVLTVTGSTDACSG</sequence>
<protein>
    <submittedName>
        <fullName evidence="1">Uncharacterized protein</fullName>
    </submittedName>
</protein>
<keyword evidence="2" id="KW-1185">Reference proteome</keyword>
<gene>
    <name evidence="1" type="ORF">FA95DRAFT_123802</name>
</gene>
<reference evidence="1" key="2">
    <citation type="journal article" date="2022" name="New Phytol.">
        <title>Evolutionary transition to the ectomycorrhizal habit in the genomes of a hyperdiverse lineage of mushroom-forming fungi.</title>
        <authorList>
            <person name="Looney B."/>
            <person name="Miyauchi S."/>
            <person name="Morin E."/>
            <person name="Drula E."/>
            <person name="Courty P.E."/>
            <person name="Kohler A."/>
            <person name="Kuo A."/>
            <person name="LaButti K."/>
            <person name="Pangilinan J."/>
            <person name="Lipzen A."/>
            <person name="Riley R."/>
            <person name="Andreopoulos W."/>
            <person name="He G."/>
            <person name="Johnson J."/>
            <person name="Nolan M."/>
            <person name="Tritt A."/>
            <person name="Barry K.W."/>
            <person name="Grigoriev I.V."/>
            <person name="Nagy L.G."/>
            <person name="Hibbett D."/>
            <person name="Henrissat B."/>
            <person name="Matheny P.B."/>
            <person name="Labbe J."/>
            <person name="Martin F.M."/>
        </authorList>
    </citation>
    <scope>NUCLEOTIDE SEQUENCE</scope>
    <source>
        <strain evidence="1">FP105234-sp</strain>
    </source>
</reference>
<comment type="caution">
    <text evidence="1">The sequence shown here is derived from an EMBL/GenBank/DDBJ whole genome shotgun (WGS) entry which is preliminary data.</text>
</comment>
<evidence type="ECO:0000313" key="1">
    <source>
        <dbReference type="EMBL" id="KAI0045466.1"/>
    </source>
</evidence>
<dbReference type="EMBL" id="MU275951">
    <property type="protein sequence ID" value="KAI0045466.1"/>
    <property type="molecule type" value="Genomic_DNA"/>
</dbReference>
<evidence type="ECO:0000313" key="2">
    <source>
        <dbReference type="Proteomes" id="UP000814033"/>
    </source>
</evidence>
<reference evidence="1" key="1">
    <citation type="submission" date="2021-02" db="EMBL/GenBank/DDBJ databases">
        <authorList>
            <consortium name="DOE Joint Genome Institute"/>
            <person name="Ahrendt S."/>
            <person name="Looney B.P."/>
            <person name="Miyauchi S."/>
            <person name="Morin E."/>
            <person name="Drula E."/>
            <person name="Courty P.E."/>
            <person name="Chicoki N."/>
            <person name="Fauchery L."/>
            <person name="Kohler A."/>
            <person name="Kuo A."/>
            <person name="Labutti K."/>
            <person name="Pangilinan J."/>
            <person name="Lipzen A."/>
            <person name="Riley R."/>
            <person name="Andreopoulos W."/>
            <person name="He G."/>
            <person name="Johnson J."/>
            <person name="Barry K.W."/>
            <person name="Grigoriev I.V."/>
            <person name="Nagy L."/>
            <person name="Hibbett D."/>
            <person name="Henrissat B."/>
            <person name="Matheny P.B."/>
            <person name="Labbe J."/>
            <person name="Martin F."/>
        </authorList>
    </citation>
    <scope>NUCLEOTIDE SEQUENCE</scope>
    <source>
        <strain evidence="1">FP105234-sp</strain>
    </source>
</reference>
<accession>A0ACB8RP98</accession>
<name>A0ACB8RP98_9AGAM</name>